<dbReference type="InterPro" id="IPR013563">
    <property type="entry name" value="Oligopep_ABC_C"/>
</dbReference>
<keyword evidence="7" id="KW-0472">Membrane</keyword>
<dbReference type="RefSeq" id="WP_255854073.1">
    <property type="nucleotide sequence ID" value="NZ_CP073347.1"/>
</dbReference>
<evidence type="ECO:0000313" key="10">
    <source>
        <dbReference type="Proteomes" id="UP001058461"/>
    </source>
</evidence>
<dbReference type="PROSITE" id="PS00211">
    <property type="entry name" value="ABC_TRANSPORTER_1"/>
    <property type="match status" value="1"/>
</dbReference>
<dbReference type="SMART" id="SM00382">
    <property type="entry name" value="AAA"/>
    <property type="match status" value="1"/>
</dbReference>
<evidence type="ECO:0000259" key="8">
    <source>
        <dbReference type="PROSITE" id="PS50893"/>
    </source>
</evidence>
<name>A0ABY5HIA6_9GAMM</name>
<dbReference type="GO" id="GO:0005524">
    <property type="term" value="F:ATP binding"/>
    <property type="evidence" value="ECO:0007669"/>
    <property type="project" value="UniProtKB-KW"/>
</dbReference>
<dbReference type="Gene3D" id="3.40.50.300">
    <property type="entry name" value="P-loop containing nucleotide triphosphate hydrolases"/>
    <property type="match status" value="1"/>
</dbReference>
<dbReference type="InterPro" id="IPR050388">
    <property type="entry name" value="ABC_Ni/Peptide_Import"/>
</dbReference>
<evidence type="ECO:0000256" key="6">
    <source>
        <dbReference type="ARBA" id="ARBA00022840"/>
    </source>
</evidence>
<keyword evidence="3" id="KW-0813">Transport</keyword>
<sequence length="284" mass="30868">MKNVLEVADLRVEIPTEQGIVKAVKGVSFSLEAGETLCLIGESGSGKSMTALSIVGLQTPKARVSAKRLELLGKPLQSLSQRQLDRVRGKDIAIIFQDPMTALNPTLTIERQMTEGVMRHEGVSRTVARERATTLLQKVGIPQAKERLAQYPHQFSGGQRQRIMIAMALMGKPSLLIADEPTTALDVTIQAQILELIRTLAKELNFALLMITHDFGVVSAMADKVCVMYRGNIVEAGAASTVLAQPQHPYTQGLIACIPIPGRTRPGTHLPVIDHQNLALKELS</sequence>
<keyword evidence="10" id="KW-1185">Reference proteome</keyword>
<dbReference type="Pfam" id="PF08352">
    <property type="entry name" value="oligo_HPY"/>
    <property type="match status" value="1"/>
</dbReference>
<keyword evidence="6 9" id="KW-0067">ATP-binding</keyword>
<evidence type="ECO:0000256" key="3">
    <source>
        <dbReference type="ARBA" id="ARBA00022448"/>
    </source>
</evidence>
<dbReference type="SUPFAM" id="SSF52540">
    <property type="entry name" value="P-loop containing nucleoside triphosphate hydrolases"/>
    <property type="match status" value="1"/>
</dbReference>
<feature type="domain" description="ABC transporter" evidence="8">
    <location>
        <begin position="5"/>
        <end position="255"/>
    </location>
</feature>
<evidence type="ECO:0000313" key="9">
    <source>
        <dbReference type="EMBL" id="UTW12025.1"/>
    </source>
</evidence>
<dbReference type="PANTHER" id="PTHR43297">
    <property type="entry name" value="OLIGOPEPTIDE TRANSPORT ATP-BINDING PROTEIN APPD"/>
    <property type="match status" value="1"/>
</dbReference>
<comment type="subcellular location">
    <subcellularLocation>
        <location evidence="1">Cell inner membrane</location>
        <topology evidence="1">Peripheral membrane protein</topology>
    </subcellularLocation>
</comment>
<proteinExistence type="inferred from homology"/>
<accession>A0ABY5HIA6</accession>
<evidence type="ECO:0000256" key="1">
    <source>
        <dbReference type="ARBA" id="ARBA00004417"/>
    </source>
</evidence>
<comment type="similarity">
    <text evidence="2">Belongs to the ABC transporter superfamily.</text>
</comment>
<keyword evidence="5" id="KW-0547">Nucleotide-binding</keyword>
<dbReference type="InterPro" id="IPR003593">
    <property type="entry name" value="AAA+_ATPase"/>
</dbReference>
<evidence type="ECO:0000256" key="4">
    <source>
        <dbReference type="ARBA" id="ARBA00022475"/>
    </source>
</evidence>
<dbReference type="InterPro" id="IPR003439">
    <property type="entry name" value="ABC_transporter-like_ATP-bd"/>
</dbReference>
<dbReference type="EMBL" id="CP073347">
    <property type="protein sequence ID" value="UTW12025.1"/>
    <property type="molecule type" value="Genomic_DNA"/>
</dbReference>
<protein>
    <submittedName>
        <fullName evidence="9">ABC transporter ATP-binding protein</fullName>
    </submittedName>
</protein>
<organism evidence="9 10">
    <name type="scientific">Marinobacterium rhizophilum</name>
    <dbReference type="NCBI Taxonomy" id="420402"/>
    <lineage>
        <taxon>Bacteria</taxon>
        <taxon>Pseudomonadati</taxon>
        <taxon>Pseudomonadota</taxon>
        <taxon>Gammaproteobacteria</taxon>
        <taxon>Oceanospirillales</taxon>
        <taxon>Oceanospirillaceae</taxon>
        <taxon>Marinobacterium</taxon>
    </lineage>
</organism>
<dbReference type="Proteomes" id="UP001058461">
    <property type="component" value="Chromosome"/>
</dbReference>
<dbReference type="InterPro" id="IPR027417">
    <property type="entry name" value="P-loop_NTPase"/>
</dbReference>
<reference evidence="9" key="1">
    <citation type="submission" date="2021-04" db="EMBL/GenBank/DDBJ databases">
        <title>Oceanospirillales bacteria with DddD are important DMSP degraders in coastal seawater.</title>
        <authorList>
            <person name="Liu J."/>
        </authorList>
    </citation>
    <scope>NUCLEOTIDE SEQUENCE</scope>
    <source>
        <strain evidence="9">D13-1</strain>
    </source>
</reference>
<dbReference type="PROSITE" id="PS50893">
    <property type="entry name" value="ABC_TRANSPORTER_2"/>
    <property type="match status" value="1"/>
</dbReference>
<gene>
    <name evidence="9" type="ORF">KDW95_22810</name>
</gene>
<evidence type="ECO:0000256" key="5">
    <source>
        <dbReference type="ARBA" id="ARBA00022741"/>
    </source>
</evidence>
<dbReference type="PANTHER" id="PTHR43297:SF7">
    <property type="entry name" value="D,D-DIPEPTIDE TRANSPORT ATP-BINDING PROTEIN DDPD-RELATED"/>
    <property type="match status" value="1"/>
</dbReference>
<dbReference type="CDD" id="cd03257">
    <property type="entry name" value="ABC_NikE_OppD_transporters"/>
    <property type="match status" value="1"/>
</dbReference>
<evidence type="ECO:0000256" key="7">
    <source>
        <dbReference type="ARBA" id="ARBA00023136"/>
    </source>
</evidence>
<dbReference type="Pfam" id="PF00005">
    <property type="entry name" value="ABC_tran"/>
    <property type="match status" value="1"/>
</dbReference>
<keyword evidence="4" id="KW-1003">Cell membrane</keyword>
<evidence type="ECO:0000256" key="2">
    <source>
        <dbReference type="ARBA" id="ARBA00005417"/>
    </source>
</evidence>
<dbReference type="InterPro" id="IPR017871">
    <property type="entry name" value="ABC_transporter-like_CS"/>
</dbReference>